<reference evidence="1" key="1">
    <citation type="submission" date="2014-09" db="EMBL/GenBank/DDBJ databases">
        <authorList>
            <person name="Magalhaes I.L.F."/>
            <person name="Oliveira U."/>
            <person name="Santos F.R."/>
            <person name="Vidigal T.H.D.A."/>
            <person name="Brescovit A.D."/>
            <person name="Santos A.J."/>
        </authorList>
    </citation>
    <scope>NUCLEOTIDE SEQUENCE</scope>
    <source>
        <tissue evidence="1">Shoot tissue taken approximately 20 cm above the soil surface</tissue>
    </source>
</reference>
<sequence>MHMFLIAHNRYGSFVFACVLLLLLPVIPAHALASRKLYWLV</sequence>
<dbReference type="EMBL" id="GBRH01199683">
    <property type="protein sequence ID" value="JAD98212.1"/>
    <property type="molecule type" value="Transcribed_RNA"/>
</dbReference>
<organism evidence="1">
    <name type="scientific">Arundo donax</name>
    <name type="common">Giant reed</name>
    <name type="synonym">Donax arundinaceus</name>
    <dbReference type="NCBI Taxonomy" id="35708"/>
    <lineage>
        <taxon>Eukaryota</taxon>
        <taxon>Viridiplantae</taxon>
        <taxon>Streptophyta</taxon>
        <taxon>Embryophyta</taxon>
        <taxon>Tracheophyta</taxon>
        <taxon>Spermatophyta</taxon>
        <taxon>Magnoliopsida</taxon>
        <taxon>Liliopsida</taxon>
        <taxon>Poales</taxon>
        <taxon>Poaceae</taxon>
        <taxon>PACMAD clade</taxon>
        <taxon>Arundinoideae</taxon>
        <taxon>Arundineae</taxon>
        <taxon>Arundo</taxon>
    </lineage>
</organism>
<accession>A0A0A9EQB7</accession>
<dbReference type="AlphaFoldDB" id="A0A0A9EQB7"/>
<protein>
    <submittedName>
        <fullName evidence="1">Uncharacterized protein</fullName>
    </submittedName>
</protein>
<name>A0A0A9EQB7_ARUDO</name>
<reference evidence="1" key="2">
    <citation type="journal article" date="2015" name="Data Brief">
        <title>Shoot transcriptome of the giant reed, Arundo donax.</title>
        <authorList>
            <person name="Barrero R.A."/>
            <person name="Guerrero F.D."/>
            <person name="Moolhuijzen P."/>
            <person name="Goolsby J.A."/>
            <person name="Tidwell J."/>
            <person name="Bellgard S.E."/>
            <person name="Bellgard M.I."/>
        </authorList>
    </citation>
    <scope>NUCLEOTIDE SEQUENCE</scope>
    <source>
        <tissue evidence="1">Shoot tissue taken approximately 20 cm above the soil surface</tissue>
    </source>
</reference>
<evidence type="ECO:0000313" key="1">
    <source>
        <dbReference type="EMBL" id="JAD98212.1"/>
    </source>
</evidence>
<proteinExistence type="predicted"/>